<dbReference type="EMBL" id="VIBQ01000010">
    <property type="protein sequence ID" value="KAB8338761.1"/>
    <property type="molecule type" value="Genomic_DNA"/>
</dbReference>
<accession>A0A5N6KS76</accession>
<reference evidence="2 3" key="1">
    <citation type="submission" date="2019-06" db="EMBL/GenBank/DDBJ databases">
        <title>A chromosomal-level reference genome of Carpinus fangiana (Coryloideae, Betulaceae).</title>
        <authorList>
            <person name="Yang X."/>
            <person name="Wang Z."/>
            <person name="Zhang L."/>
            <person name="Hao G."/>
            <person name="Liu J."/>
            <person name="Yang Y."/>
        </authorList>
    </citation>
    <scope>NUCLEOTIDE SEQUENCE [LARGE SCALE GENOMIC DNA]</scope>
    <source>
        <strain evidence="2">Cfa_2016G</strain>
        <tissue evidence="2">Leaf</tissue>
    </source>
</reference>
<sequence>MASRRPHHGRLTVGAANALPWQIRQALLQQIGVAAKASNSKAGLGRCRHSGIRTDLIAQPRRTLDTLPPAVPSTSTDLVFAVVCTHCSVQKTPHKGHQRSSSKDIGSDCQSTEESLDRALHHYAPAFQDGIFEGPHAAVSVLSEEAPALASQVVAAAKLDLVKRQSISTNSTSISTTSSLTTTTTTDFSSSTSTSDSITSSTSQSSTTPTSAPLSTSPIASGSSSGNIGSSSVVSSLNPTGAFPSEPPGLGTAPVAPSSMFLSSSQAVQSSGEISNPSLLTDTSAPVVTSPPPVQSTPAPTPSSTDVFIPIPETSVDDFGSTAVSTFLSASPVTASVTVPITTTDAAGNPITTNTVVPALIFQTTDAQGNLIMVTDTLPGSGPTSTDNGNGVATVTASVGVITTTLPPVAGGVVQSVVTETTEVAGLPTVITKTIVVLPSNVPGVDAQPADSTAEPGATPSLQAGAAMGSRKVGKEVVALVGGAVGVAMLL</sequence>
<gene>
    <name evidence="2" type="ORF">FH972_021706</name>
</gene>
<keyword evidence="3" id="KW-1185">Reference proteome</keyword>
<feature type="compositionally biased region" description="Polar residues" evidence="1">
    <location>
        <begin position="264"/>
        <end position="280"/>
    </location>
</feature>
<evidence type="ECO:0000256" key="1">
    <source>
        <dbReference type="SAM" id="MobiDB-lite"/>
    </source>
</evidence>
<protein>
    <submittedName>
        <fullName evidence="2">Uncharacterized protein</fullName>
    </submittedName>
</protein>
<dbReference type="OrthoDB" id="5427732at2759"/>
<feature type="region of interest" description="Disordered" evidence="1">
    <location>
        <begin position="168"/>
        <end position="234"/>
    </location>
</feature>
<organism evidence="2 3">
    <name type="scientific">Carpinus fangiana</name>
    <dbReference type="NCBI Taxonomy" id="176857"/>
    <lineage>
        <taxon>Eukaryota</taxon>
        <taxon>Viridiplantae</taxon>
        <taxon>Streptophyta</taxon>
        <taxon>Embryophyta</taxon>
        <taxon>Tracheophyta</taxon>
        <taxon>Spermatophyta</taxon>
        <taxon>Magnoliopsida</taxon>
        <taxon>eudicotyledons</taxon>
        <taxon>Gunneridae</taxon>
        <taxon>Pentapetalae</taxon>
        <taxon>rosids</taxon>
        <taxon>fabids</taxon>
        <taxon>Fagales</taxon>
        <taxon>Betulaceae</taxon>
        <taxon>Carpinus</taxon>
    </lineage>
</organism>
<comment type="caution">
    <text evidence="2">The sequence shown here is derived from an EMBL/GenBank/DDBJ whole genome shotgun (WGS) entry which is preliminary data.</text>
</comment>
<proteinExistence type="predicted"/>
<evidence type="ECO:0000313" key="2">
    <source>
        <dbReference type="EMBL" id="KAB8338761.1"/>
    </source>
</evidence>
<dbReference type="Proteomes" id="UP000327013">
    <property type="component" value="Unassembled WGS sequence"/>
</dbReference>
<feature type="region of interest" description="Disordered" evidence="1">
    <location>
        <begin position="264"/>
        <end position="304"/>
    </location>
</feature>
<dbReference type="AlphaFoldDB" id="A0A5N6KS76"/>
<evidence type="ECO:0000313" key="3">
    <source>
        <dbReference type="Proteomes" id="UP000327013"/>
    </source>
</evidence>
<name>A0A5N6KS76_9ROSI</name>
<feature type="region of interest" description="Disordered" evidence="1">
    <location>
        <begin position="91"/>
        <end position="112"/>
    </location>
</feature>
<feature type="compositionally biased region" description="Pro residues" evidence="1">
    <location>
        <begin position="289"/>
        <end position="301"/>
    </location>
</feature>